<dbReference type="Proteomes" id="UP000663891">
    <property type="component" value="Unassembled WGS sequence"/>
</dbReference>
<protein>
    <submittedName>
        <fullName evidence="5">Uncharacterized protein</fullName>
    </submittedName>
</protein>
<comment type="caution">
    <text evidence="5">The sequence shown here is derived from an EMBL/GenBank/DDBJ whole genome shotgun (WGS) entry which is preliminary data.</text>
</comment>
<dbReference type="PROSITE" id="PS00518">
    <property type="entry name" value="ZF_RING_1"/>
    <property type="match status" value="1"/>
</dbReference>
<reference evidence="5" key="1">
    <citation type="submission" date="2021-02" db="EMBL/GenBank/DDBJ databases">
        <authorList>
            <person name="Nowell W R."/>
        </authorList>
    </citation>
    <scope>NUCLEOTIDE SEQUENCE</scope>
</reference>
<dbReference type="InterPro" id="IPR017907">
    <property type="entry name" value="Znf_RING_CS"/>
</dbReference>
<organism evidence="5 6">
    <name type="scientific">Adineta steineri</name>
    <dbReference type="NCBI Taxonomy" id="433720"/>
    <lineage>
        <taxon>Eukaryota</taxon>
        <taxon>Metazoa</taxon>
        <taxon>Spiralia</taxon>
        <taxon>Gnathifera</taxon>
        <taxon>Rotifera</taxon>
        <taxon>Eurotatoria</taxon>
        <taxon>Bdelloidea</taxon>
        <taxon>Adinetida</taxon>
        <taxon>Adinetidae</taxon>
        <taxon>Adineta</taxon>
    </lineage>
</organism>
<keyword evidence="3" id="KW-0862">Zinc</keyword>
<evidence type="ECO:0000313" key="6">
    <source>
        <dbReference type="Proteomes" id="UP000663881"/>
    </source>
</evidence>
<keyword evidence="1" id="KW-0479">Metal-binding</keyword>
<dbReference type="OrthoDB" id="419317at2759"/>
<dbReference type="Proteomes" id="UP000663881">
    <property type="component" value="Unassembled WGS sequence"/>
</dbReference>
<evidence type="ECO:0000256" key="3">
    <source>
        <dbReference type="ARBA" id="ARBA00022833"/>
    </source>
</evidence>
<proteinExistence type="predicted"/>
<dbReference type="SUPFAM" id="SSF57850">
    <property type="entry name" value="RING/U-box"/>
    <property type="match status" value="1"/>
</dbReference>
<dbReference type="AlphaFoldDB" id="A0A818XF54"/>
<evidence type="ECO:0000256" key="1">
    <source>
        <dbReference type="ARBA" id="ARBA00022723"/>
    </source>
</evidence>
<evidence type="ECO:0000313" key="5">
    <source>
        <dbReference type="EMBL" id="CAF3736617.1"/>
    </source>
</evidence>
<accession>A0A818XF54</accession>
<gene>
    <name evidence="5" type="ORF">OKA104_LOCUS14834</name>
    <name evidence="4" type="ORF">VCS650_LOCUS6145</name>
</gene>
<keyword evidence="2" id="KW-0863">Zinc-finger</keyword>
<evidence type="ECO:0000256" key="2">
    <source>
        <dbReference type="ARBA" id="ARBA00022771"/>
    </source>
</evidence>
<evidence type="ECO:0000313" key="4">
    <source>
        <dbReference type="EMBL" id="CAF0841199.1"/>
    </source>
</evidence>
<dbReference type="EMBL" id="CAJOAY010000795">
    <property type="protein sequence ID" value="CAF3736617.1"/>
    <property type="molecule type" value="Genomic_DNA"/>
</dbReference>
<dbReference type="EMBL" id="CAJNON010000037">
    <property type="protein sequence ID" value="CAF0841199.1"/>
    <property type="molecule type" value="Genomic_DNA"/>
</dbReference>
<sequence length="338" mass="39414">MSTNPSIINITLAAVSAGKKHVAQLRVPYTAADLRKILIDQFGNDNYRLMTGGQELILNDEKKFNEQKPLIEKSPRIYVLQRMKGGCITGDMVDIDTHKEIILKDLKDELQKIPTDLKSGVCLICMDQKPCYVQCHMTMCIECFADNFKHYHFKLKCSECNKTRPYELFFKSPEFISSLYQLDETAPMARNIDFQICLCGSMAINETMYSHQQCQECKRFLCFFCNEDWDGQKMKNQKYTCGYNCKWENYITYTLQPTAYNKKLLIPTHRICPKCKVCGAKDDACKYHECALCKHWFCFICLESKDDCVKKHKSEYNRPCVAIKKQDYSVFPRLFEKN</sequence>
<name>A0A818XF54_9BILA</name>
<dbReference type="GO" id="GO:0008270">
    <property type="term" value="F:zinc ion binding"/>
    <property type="evidence" value="ECO:0007669"/>
    <property type="project" value="UniProtKB-KW"/>
</dbReference>